<accession>A0A8J8MU86</accession>
<organism evidence="3 4">
    <name type="scientific">Falsirhodobacter algicola</name>
    <dbReference type="NCBI Taxonomy" id="2692330"/>
    <lineage>
        <taxon>Bacteria</taxon>
        <taxon>Pseudomonadati</taxon>
        <taxon>Pseudomonadota</taxon>
        <taxon>Alphaproteobacteria</taxon>
        <taxon>Rhodobacterales</taxon>
        <taxon>Paracoccaceae</taxon>
        <taxon>Falsirhodobacter</taxon>
    </lineage>
</organism>
<keyword evidence="4" id="KW-1185">Reference proteome</keyword>
<evidence type="ECO:0000256" key="1">
    <source>
        <dbReference type="SAM" id="MobiDB-lite"/>
    </source>
</evidence>
<proteinExistence type="predicted"/>
<protein>
    <submittedName>
        <fullName evidence="3">DUF3108 domain-containing protein</fullName>
    </submittedName>
</protein>
<name>A0A8J8MU86_9RHOB</name>
<evidence type="ECO:0000313" key="3">
    <source>
        <dbReference type="EMBL" id="QUS36842.1"/>
    </source>
</evidence>
<dbReference type="EMBL" id="CP047289">
    <property type="protein sequence ID" value="QUS36842.1"/>
    <property type="molecule type" value="Genomic_DNA"/>
</dbReference>
<gene>
    <name evidence="3" type="ORF">GR316_02190</name>
</gene>
<evidence type="ECO:0000313" key="4">
    <source>
        <dbReference type="Proteomes" id="UP000679284"/>
    </source>
</evidence>
<feature type="region of interest" description="Disordered" evidence="1">
    <location>
        <begin position="114"/>
        <end position="137"/>
    </location>
</feature>
<feature type="signal peptide" evidence="2">
    <location>
        <begin position="1"/>
        <end position="20"/>
    </location>
</feature>
<feature type="chain" id="PRO_5035169203" evidence="2">
    <location>
        <begin position="21"/>
        <end position="237"/>
    </location>
</feature>
<sequence>MITTALLAAALTVGAAPALPQDTQQATFGLTIRGITAGSLRLSGQVVDGRYAVSGALESGGLVGILRRIRYDASAQGRVADGRFVPSSYSERADNNGRTRSAQIDYRAGVPQVKAYDPPRARDEDDVPPSTQGGTVDPLTALYATLRDVPKGQECGRSLRIFDGRRATEIAFAAPRRQNGTTTCNGEFRRVAGYSAREMAEKSVFPFTITYQPAGTMMRVTQVRTDTVYGQARLTRR</sequence>
<dbReference type="KEGG" id="fap:GR316_02190"/>
<dbReference type="InterPro" id="IPR021457">
    <property type="entry name" value="DUF3108"/>
</dbReference>
<keyword evidence="2" id="KW-0732">Signal</keyword>
<dbReference type="Proteomes" id="UP000679284">
    <property type="component" value="Chromosome"/>
</dbReference>
<reference evidence="3" key="1">
    <citation type="submission" date="2020-01" db="EMBL/GenBank/DDBJ databases">
        <authorList>
            <person name="Yang Y."/>
            <person name="Kwon Y.M."/>
        </authorList>
    </citation>
    <scope>NUCLEOTIDE SEQUENCE</scope>
    <source>
        <strain evidence="3">PG104</strain>
    </source>
</reference>
<dbReference type="Pfam" id="PF11306">
    <property type="entry name" value="DUF3108"/>
    <property type="match status" value="1"/>
</dbReference>
<evidence type="ECO:0000256" key="2">
    <source>
        <dbReference type="SAM" id="SignalP"/>
    </source>
</evidence>
<dbReference type="AlphaFoldDB" id="A0A8J8MU86"/>